<dbReference type="EMBL" id="CP144700">
    <property type="protein sequence ID" value="WVZ21781.1"/>
    <property type="molecule type" value="Genomic_DNA"/>
</dbReference>
<keyword evidence="4" id="KW-0254">Endocytosis</keyword>
<keyword evidence="7" id="KW-0168">Coated pit</keyword>
<dbReference type="GO" id="GO:0000149">
    <property type="term" value="F:SNARE binding"/>
    <property type="evidence" value="ECO:0007669"/>
    <property type="project" value="TreeGrafter"/>
</dbReference>
<evidence type="ECO:0000259" key="10">
    <source>
        <dbReference type="PROSITE" id="PS50942"/>
    </source>
</evidence>
<dbReference type="GO" id="GO:0032050">
    <property type="term" value="F:clathrin heavy chain binding"/>
    <property type="evidence" value="ECO:0007669"/>
    <property type="project" value="TreeGrafter"/>
</dbReference>
<reference evidence="11 12" key="1">
    <citation type="journal article" date="2023" name="Life. Sci Alliance">
        <title>Evolutionary insights into 3D genome organization and epigenetic landscape of Vigna mungo.</title>
        <authorList>
            <person name="Junaid A."/>
            <person name="Singh B."/>
            <person name="Bhatia S."/>
        </authorList>
    </citation>
    <scope>NUCLEOTIDE SEQUENCE [LARGE SCALE GENOMIC DNA]</scope>
    <source>
        <strain evidence="11">Urdbean</strain>
    </source>
</reference>
<dbReference type="AlphaFoldDB" id="A0AAQ3SAH6"/>
<feature type="region of interest" description="Disordered" evidence="9">
    <location>
        <begin position="355"/>
        <end position="406"/>
    </location>
</feature>
<sequence>MAPGSLRRAIGAVKDQTSIGLAKVGNSTSLADLHVAIVKATKHDEYPAEEKHMREILSLTCYSRTFICACVNILSRRLSRTSSWTVALKTLILIQRLLSEGDPAYEQEIFFATRRGTRFLNMSDFRDNSNSNSWEFSAFVRTYALYLDERLEYRMQSKRGRRSRFASDEEEDETMEKESVKGTHSRERSNEREMVKATPVSELKTSNLFSKMQHLQLVLERFIACRPTAGHELWYLKHKSISSDSCFELTGKAKTHRLVTVALYPIVKDSFQIYYNITEILSIFIDRFIGMETPDCIRVYDIFCRVGKQYDELDLFYSWSKNIGIARSTEYPDIERVTTKKLEVMDQYIRDRAQNKKKQIQEENKEEEQEAEEEKNEIKALPAPEYYSQEAAEDVKEESKEEAKEEKIVQTVGDLLDLGDDIVPSEEHGDKLALALFDGATATSSATQALPWHAFDDAADWETALLVQSPSYLPNRKPSLGGGFDTLLLDSMYSQAATNAAMQGQTYGMNGSASSMAQGLTGGHAMLALPAPQTSAGSASVDPFAASLAVAPPAYVQMSEIEKRQKLLMEEQVMWQQYASTMHGNAAFTNLQPNNTYHMTQYPQNYGHYYY</sequence>
<dbReference type="GO" id="GO:0030136">
    <property type="term" value="C:clathrin-coated vesicle"/>
    <property type="evidence" value="ECO:0007669"/>
    <property type="project" value="UniProtKB-SubCell"/>
</dbReference>
<evidence type="ECO:0000256" key="6">
    <source>
        <dbReference type="ARBA" id="ARBA00023136"/>
    </source>
</evidence>
<dbReference type="FunFam" id="1.20.58.150:FF:000005">
    <property type="entry name" value="putative clathrin assembly protein At2g25430"/>
    <property type="match status" value="1"/>
</dbReference>
<keyword evidence="6" id="KW-0472">Membrane</keyword>
<dbReference type="FunFam" id="1.25.40.90:FF:000019">
    <property type="entry name" value="Clathrin coat assembly protein"/>
    <property type="match status" value="1"/>
</dbReference>
<evidence type="ECO:0000256" key="7">
    <source>
        <dbReference type="ARBA" id="ARBA00023176"/>
    </source>
</evidence>
<comment type="subcellular location">
    <subcellularLocation>
        <location evidence="1">Cytoplasmic vesicle</location>
        <location evidence="1">Clathrin-coated vesicle</location>
    </subcellularLocation>
    <subcellularLocation>
        <location evidence="2">Golgi apparatus</location>
    </subcellularLocation>
    <subcellularLocation>
        <location evidence="3">Membrane</location>
        <location evidence="3">Clathrin-coated pit</location>
    </subcellularLocation>
</comment>
<evidence type="ECO:0000256" key="9">
    <source>
        <dbReference type="SAM" id="MobiDB-lite"/>
    </source>
</evidence>
<feature type="compositionally biased region" description="Acidic residues" evidence="9">
    <location>
        <begin position="364"/>
        <end position="375"/>
    </location>
</feature>
<feature type="compositionally biased region" description="Basic and acidic residues" evidence="9">
    <location>
        <begin position="176"/>
        <end position="195"/>
    </location>
</feature>
<keyword evidence="5" id="KW-0333">Golgi apparatus</keyword>
<dbReference type="Proteomes" id="UP001374535">
    <property type="component" value="Chromosome 1"/>
</dbReference>
<dbReference type="SMART" id="SM00273">
    <property type="entry name" value="ENTH"/>
    <property type="match status" value="1"/>
</dbReference>
<dbReference type="PANTHER" id="PTHR22951">
    <property type="entry name" value="CLATHRIN ASSEMBLY PROTEIN"/>
    <property type="match status" value="1"/>
</dbReference>
<dbReference type="GO" id="GO:0005546">
    <property type="term" value="F:phosphatidylinositol-4,5-bisphosphate binding"/>
    <property type="evidence" value="ECO:0007669"/>
    <property type="project" value="TreeGrafter"/>
</dbReference>
<dbReference type="GO" id="GO:0072583">
    <property type="term" value="P:clathrin-dependent endocytosis"/>
    <property type="evidence" value="ECO:0007669"/>
    <property type="project" value="InterPro"/>
</dbReference>
<protein>
    <recommendedName>
        <fullName evidence="10">ENTH domain-containing protein</fullName>
    </recommendedName>
</protein>
<dbReference type="InterPro" id="IPR014712">
    <property type="entry name" value="ANTH_dom_sf"/>
</dbReference>
<dbReference type="InterPro" id="IPR008942">
    <property type="entry name" value="ENTH_VHS"/>
</dbReference>
<dbReference type="Gene3D" id="1.20.58.150">
    <property type="entry name" value="ANTH domain"/>
    <property type="match status" value="1"/>
</dbReference>
<dbReference type="CDD" id="cd16987">
    <property type="entry name" value="ANTH_N_AP180_plant"/>
    <property type="match status" value="1"/>
</dbReference>
<dbReference type="Gene3D" id="1.25.40.90">
    <property type="match status" value="1"/>
</dbReference>
<keyword evidence="12" id="KW-1185">Reference proteome</keyword>
<dbReference type="GO" id="GO:0006900">
    <property type="term" value="P:vesicle budding from membrane"/>
    <property type="evidence" value="ECO:0007669"/>
    <property type="project" value="TreeGrafter"/>
</dbReference>
<evidence type="ECO:0000313" key="12">
    <source>
        <dbReference type="Proteomes" id="UP001374535"/>
    </source>
</evidence>
<accession>A0AAQ3SAH6</accession>
<feature type="compositionally biased region" description="Basic and acidic residues" evidence="9">
    <location>
        <begin position="393"/>
        <end position="406"/>
    </location>
</feature>
<evidence type="ECO:0000256" key="1">
    <source>
        <dbReference type="ARBA" id="ARBA00004132"/>
    </source>
</evidence>
<feature type="domain" description="ENTH" evidence="10">
    <location>
        <begin position="25"/>
        <end position="161"/>
    </location>
</feature>
<dbReference type="GO" id="GO:0005905">
    <property type="term" value="C:clathrin-coated pit"/>
    <property type="evidence" value="ECO:0007669"/>
    <property type="project" value="UniProtKB-SubCell"/>
</dbReference>
<dbReference type="InterPro" id="IPR048050">
    <property type="entry name" value="ANTH_N_plant"/>
</dbReference>
<dbReference type="GO" id="GO:0005545">
    <property type="term" value="F:1-phosphatidylinositol binding"/>
    <property type="evidence" value="ECO:0007669"/>
    <property type="project" value="InterPro"/>
</dbReference>
<feature type="region of interest" description="Disordered" evidence="9">
    <location>
        <begin position="162"/>
        <end position="197"/>
    </location>
</feature>
<organism evidence="11 12">
    <name type="scientific">Vigna mungo</name>
    <name type="common">Black gram</name>
    <name type="synonym">Phaseolus mungo</name>
    <dbReference type="NCBI Taxonomy" id="3915"/>
    <lineage>
        <taxon>Eukaryota</taxon>
        <taxon>Viridiplantae</taxon>
        <taxon>Streptophyta</taxon>
        <taxon>Embryophyta</taxon>
        <taxon>Tracheophyta</taxon>
        <taxon>Spermatophyta</taxon>
        <taxon>Magnoliopsida</taxon>
        <taxon>eudicotyledons</taxon>
        <taxon>Gunneridae</taxon>
        <taxon>Pentapetalae</taxon>
        <taxon>rosids</taxon>
        <taxon>fabids</taxon>
        <taxon>Fabales</taxon>
        <taxon>Fabaceae</taxon>
        <taxon>Papilionoideae</taxon>
        <taxon>50 kb inversion clade</taxon>
        <taxon>NPAAA clade</taxon>
        <taxon>indigoferoid/millettioid clade</taxon>
        <taxon>Phaseoleae</taxon>
        <taxon>Vigna</taxon>
    </lineage>
</organism>
<proteinExistence type="predicted"/>
<dbReference type="InterPro" id="IPR011417">
    <property type="entry name" value="ANTH_dom"/>
</dbReference>
<dbReference type="InterPro" id="IPR013809">
    <property type="entry name" value="ENTH"/>
</dbReference>
<keyword evidence="8" id="KW-0968">Cytoplasmic vesicle</keyword>
<evidence type="ECO:0000256" key="4">
    <source>
        <dbReference type="ARBA" id="ARBA00022583"/>
    </source>
</evidence>
<dbReference type="SUPFAM" id="SSF48464">
    <property type="entry name" value="ENTH/VHS domain"/>
    <property type="match status" value="1"/>
</dbReference>
<dbReference type="PROSITE" id="PS50942">
    <property type="entry name" value="ENTH"/>
    <property type="match status" value="1"/>
</dbReference>
<name>A0AAQ3SAH6_VIGMU</name>
<gene>
    <name evidence="11" type="ORF">V8G54_000325</name>
</gene>
<evidence type="ECO:0000313" key="11">
    <source>
        <dbReference type="EMBL" id="WVZ21781.1"/>
    </source>
</evidence>
<evidence type="ECO:0000256" key="5">
    <source>
        <dbReference type="ARBA" id="ARBA00023034"/>
    </source>
</evidence>
<dbReference type="PANTHER" id="PTHR22951:SF104">
    <property type="entry name" value="CLATHRIN ASSEMBLY PLANT-LIKE PROTEIN"/>
    <property type="match status" value="1"/>
</dbReference>
<dbReference type="Pfam" id="PF07651">
    <property type="entry name" value="ANTH"/>
    <property type="match status" value="2"/>
</dbReference>
<dbReference type="InterPro" id="IPR045192">
    <property type="entry name" value="AP180-like"/>
</dbReference>
<evidence type="ECO:0000256" key="8">
    <source>
        <dbReference type="ARBA" id="ARBA00023329"/>
    </source>
</evidence>
<dbReference type="GO" id="GO:0005794">
    <property type="term" value="C:Golgi apparatus"/>
    <property type="evidence" value="ECO:0007669"/>
    <property type="project" value="UniProtKB-SubCell"/>
</dbReference>
<evidence type="ECO:0000256" key="2">
    <source>
        <dbReference type="ARBA" id="ARBA00004555"/>
    </source>
</evidence>
<dbReference type="GO" id="GO:0048268">
    <property type="term" value="P:clathrin coat assembly"/>
    <property type="evidence" value="ECO:0007669"/>
    <property type="project" value="InterPro"/>
</dbReference>
<dbReference type="SUPFAM" id="SSF89009">
    <property type="entry name" value="GAT-like domain"/>
    <property type="match status" value="1"/>
</dbReference>
<evidence type="ECO:0000256" key="3">
    <source>
        <dbReference type="ARBA" id="ARBA00004600"/>
    </source>
</evidence>